<dbReference type="Gene3D" id="3.90.190.10">
    <property type="entry name" value="Protein tyrosine phosphatase superfamily"/>
    <property type="match status" value="1"/>
</dbReference>
<gene>
    <name evidence="3" type="ORF">NC661_08825</name>
</gene>
<feature type="domain" description="Tyrosine specific protein phosphatases" evidence="2">
    <location>
        <begin position="124"/>
        <end position="164"/>
    </location>
</feature>
<dbReference type="PROSITE" id="PS50056">
    <property type="entry name" value="TYR_PHOSPHATASE_2"/>
    <property type="match status" value="1"/>
</dbReference>
<dbReference type="PANTHER" id="PTHR31126">
    <property type="entry name" value="TYROSINE-PROTEIN PHOSPHATASE"/>
    <property type="match status" value="1"/>
</dbReference>
<dbReference type="GO" id="GO:0004721">
    <property type="term" value="F:phosphoprotein phosphatase activity"/>
    <property type="evidence" value="ECO:0007669"/>
    <property type="project" value="InterPro"/>
</dbReference>
<dbReference type="InterPro" id="IPR016130">
    <property type="entry name" value="Tyr_Pase_AS"/>
</dbReference>
<comment type="similarity">
    <text evidence="1">Belongs to the protein-tyrosine phosphatase family.</text>
</comment>
<dbReference type="PROSITE" id="PS00383">
    <property type="entry name" value="TYR_PHOSPHATASE_1"/>
    <property type="match status" value="1"/>
</dbReference>
<dbReference type="RefSeq" id="WP_259869112.1">
    <property type="nucleotide sequence ID" value="NZ_JAMQJZ010000005.1"/>
</dbReference>
<comment type="caution">
    <text evidence="3">The sequence shown here is derived from an EMBL/GenBank/DDBJ whole genome shotgun (WGS) entry which is preliminary data.</text>
</comment>
<keyword evidence="4" id="KW-1185">Reference proteome</keyword>
<reference evidence="3" key="1">
    <citation type="submission" date="2022-06" db="EMBL/GenBank/DDBJ databases">
        <title>Aquibacillus sp. a new bacterium isolated from soil saline samples.</title>
        <authorList>
            <person name="Galisteo C."/>
            <person name="De La Haba R."/>
            <person name="Sanchez-Porro C."/>
            <person name="Ventosa A."/>
        </authorList>
    </citation>
    <scope>NUCLEOTIDE SEQUENCE</scope>
    <source>
        <strain evidence="3">JCM 12387</strain>
    </source>
</reference>
<evidence type="ECO:0000259" key="2">
    <source>
        <dbReference type="PROSITE" id="PS50056"/>
    </source>
</evidence>
<dbReference type="EMBL" id="JAMQJZ010000005">
    <property type="protein sequence ID" value="MDC3420468.1"/>
    <property type="molecule type" value="Genomic_DNA"/>
</dbReference>
<evidence type="ECO:0000313" key="3">
    <source>
        <dbReference type="EMBL" id="MDC3420468.1"/>
    </source>
</evidence>
<dbReference type="Pfam" id="PF13350">
    <property type="entry name" value="Y_phosphatase3"/>
    <property type="match status" value="1"/>
</dbReference>
<dbReference type="SUPFAM" id="SSF52799">
    <property type="entry name" value="(Phosphotyrosine protein) phosphatases II"/>
    <property type="match status" value="1"/>
</dbReference>
<dbReference type="AlphaFoldDB" id="A0A9X3WKU8"/>
<dbReference type="InterPro" id="IPR029021">
    <property type="entry name" value="Prot-tyrosine_phosphatase-like"/>
</dbReference>
<evidence type="ECO:0000313" key="4">
    <source>
        <dbReference type="Proteomes" id="UP001145072"/>
    </source>
</evidence>
<dbReference type="InterPro" id="IPR026893">
    <property type="entry name" value="Tyr/Ser_Pase_IphP-type"/>
</dbReference>
<sequence>MNHTLREINLEGTFNFRDLGGYLTEDGRRVKAGVLFRSGNLSAMTEDDLKKVAGLGIKKICDLRGVDEIEKFPDPVLDGASWYHTPILSDQQILGQVGEHQDFADVLRATKPGELLLNLNKNVVTFKQALQNVLNVLLTEPHEPLLFHCMAGKDRTGAVAALFLRMLGVPRETILEDYLYTNETLDKMNAHFTAIGYNNLPNIEQEVLDALFEARAEYIEAFLDEIESNYDSIDVYLTEVLELTKADLEKIREHLLE</sequence>
<organism evidence="3 4">
    <name type="scientific">Aquibacillus koreensis</name>
    <dbReference type="NCBI Taxonomy" id="279446"/>
    <lineage>
        <taxon>Bacteria</taxon>
        <taxon>Bacillati</taxon>
        <taxon>Bacillota</taxon>
        <taxon>Bacilli</taxon>
        <taxon>Bacillales</taxon>
        <taxon>Bacillaceae</taxon>
        <taxon>Aquibacillus</taxon>
    </lineage>
</organism>
<protein>
    <submittedName>
        <fullName evidence="3">Tyrosine-protein phosphatase</fullName>
    </submittedName>
</protein>
<dbReference type="Proteomes" id="UP001145072">
    <property type="component" value="Unassembled WGS sequence"/>
</dbReference>
<proteinExistence type="inferred from homology"/>
<dbReference type="PANTHER" id="PTHR31126:SF1">
    <property type="entry name" value="TYROSINE SPECIFIC PROTEIN PHOSPHATASES DOMAIN-CONTAINING PROTEIN"/>
    <property type="match status" value="1"/>
</dbReference>
<dbReference type="InterPro" id="IPR000387">
    <property type="entry name" value="Tyr_Pase_dom"/>
</dbReference>
<name>A0A9X3WKU8_9BACI</name>
<accession>A0A9X3WKU8</accession>
<evidence type="ECO:0000256" key="1">
    <source>
        <dbReference type="ARBA" id="ARBA00009580"/>
    </source>
</evidence>